<dbReference type="Proteomes" id="UP001626537">
    <property type="component" value="Chromosome"/>
</dbReference>
<proteinExistence type="predicted"/>
<name>A0ABZ0I9A8_9GAMM</name>
<dbReference type="InterPro" id="IPR000792">
    <property type="entry name" value="Tscrpt_reg_LuxR_C"/>
</dbReference>
<dbReference type="InterPro" id="IPR016032">
    <property type="entry name" value="Sig_transdc_resp-reg_C-effctor"/>
</dbReference>
<dbReference type="SUPFAM" id="SSF46894">
    <property type="entry name" value="C-terminal effector domain of the bipartite response regulators"/>
    <property type="match status" value="1"/>
</dbReference>
<dbReference type="Pfam" id="PF00196">
    <property type="entry name" value="GerE"/>
    <property type="match status" value="1"/>
</dbReference>
<protein>
    <submittedName>
        <fullName evidence="3">Response regulator transcription factor</fullName>
    </submittedName>
</protein>
<evidence type="ECO:0000313" key="4">
    <source>
        <dbReference type="Proteomes" id="UP001626537"/>
    </source>
</evidence>
<dbReference type="PANTHER" id="PTHR43214">
    <property type="entry name" value="TWO-COMPONENT RESPONSE REGULATOR"/>
    <property type="match status" value="1"/>
</dbReference>
<accession>A0ABZ0I9A8</accession>
<keyword evidence="1" id="KW-0238">DNA-binding</keyword>
<sequence>MKPLFVTSTGSARARWRAAFPDLPLSSSLDIDEAVELSLCFVDLDTLPLPDNRAAIERLITQGVLLVALSSMPSESEAFALLSLGVRGYCHAEAVPEQLQEVAEVVLAGGLWMPRELLQRISDLGKRIDAQSSERSPRHFDELTPREEEVALLVGRGYNNRELAEALGVSERTVKANLTSIFDKLGLRDRVQLALYVNRLPIH</sequence>
<dbReference type="PRINTS" id="PR00038">
    <property type="entry name" value="HTHLUXR"/>
</dbReference>
<dbReference type="SMART" id="SM00421">
    <property type="entry name" value="HTH_LUXR"/>
    <property type="match status" value="1"/>
</dbReference>
<evidence type="ECO:0000313" key="3">
    <source>
        <dbReference type="EMBL" id="WOJ95025.1"/>
    </source>
</evidence>
<evidence type="ECO:0000256" key="1">
    <source>
        <dbReference type="ARBA" id="ARBA00023125"/>
    </source>
</evidence>
<dbReference type="InterPro" id="IPR036388">
    <property type="entry name" value="WH-like_DNA-bd_sf"/>
</dbReference>
<dbReference type="EMBL" id="CP136864">
    <property type="protein sequence ID" value="WOJ95025.1"/>
    <property type="molecule type" value="Genomic_DNA"/>
</dbReference>
<dbReference type="Gene3D" id="1.10.10.10">
    <property type="entry name" value="Winged helix-like DNA-binding domain superfamily/Winged helix DNA-binding domain"/>
    <property type="match status" value="1"/>
</dbReference>
<dbReference type="InterPro" id="IPR039420">
    <property type="entry name" value="WalR-like"/>
</dbReference>
<evidence type="ECO:0000259" key="2">
    <source>
        <dbReference type="PROSITE" id="PS50043"/>
    </source>
</evidence>
<dbReference type="RefSeq" id="WP_407349658.1">
    <property type="nucleotide sequence ID" value="NZ_CP136864.1"/>
</dbReference>
<gene>
    <name evidence="3" type="ORF">R0135_07605</name>
</gene>
<keyword evidence="4" id="KW-1185">Reference proteome</keyword>
<dbReference type="PANTHER" id="PTHR43214:SF43">
    <property type="entry name" value="TWO-COMPONENT RESPONSE REGULATOR"/>
    <property type="match status" value="1"/>
</dbReference>
<feature type="domain" description="HTH luxR-type" evidence="2">
    <location>
        <begin position="136"/>
        <end position="201"/>
    </location>
</feature>
<dbReference type="CDD" id="cd06170">
    <property type="entry name" value="LuxR_C_like"/>
    <property type="match status" value="1"/>
</dbReference>
<organism evidence="3 4">
    <name type="scientific">Congregibacter variabilis</name>
    <dbReference type="NCBI Taxonomy" id="3081200"/>
    <lineage>
        <taxon>Bacteria</taxon>
        <taxon>Pseudomonadati</taxon>
        <taxon>Pseudomonadota</taxon>
        <taxon>Gammaproteobacteria</taxon>
        <taxon>Cellvibrionales</taxon>
        <taxon>Halieaceae</taxon>
        <taxon>Congregibacter</taxon>
    </lineage>
</organism>
<dbReference type="Gene3D" id="3.40.50.2300">
    <property type="match status" value="1"/>
</dbReference>
<reference evidence="3 4" key="1">
    <citation type="submission" date="2023-10" db="EMBL/GenBank/DDBJ databases">
        <title>Two novel species belonging to the OM43/NOR5 clade.</title>
        <authorList>
            <person name="Park M."/>
        </authorList>
    </citation>
    <scope>NUCLEOTIDE SEQUENCE [LARGE SCALE GENOMIC DNA]</scope>
    <source>
        <strain evidence="3 4">IMCC43200</strain>
    </source>
</reference>
<dbReference type="PROSITE" id="PS50043">
    <property type="entry name" value="HTH_LUXR_2"/>
    <property type="match status" value="1"/>
</dbReference>